<evidence type="ECO:0000313" key="1">
    <source>
        <dbReference type="EMBL" id="MEM5344322.1"/>
    </source>
</evidence>
<name>A0A5C6VGF4_9BURK</name>
<evidence type="ECO:0000313" key="2">
    <source>
        <dbReference type="EMBL" id="TXC84462.1"/>
    </source>
</evidence>
<organism evidence="2 3">
    <name type="scientific">Paraburkholderia azotifigens</name>
    <dbReference type="NCBI Taxonomy" id="2057004"/>
    <lineage>
        <taxon>Bacteria</taxon>
        <taxon>Pseudomonadati</taxon>
        <taxon>Pseudomonadota</taxon>
        <taxon>Betaproteobacteria</taxon>
        <taxon>Burkholderiales</taxon>
        <taxon>Burkholderiaceae</taxon>
        <taxon>Paraburkholderia</taxon>
    </lineage>
</organism>
<evidence type="ECO:0000313" key="3">
    <source>
        <dbReference type="Proteomes" id="UP000321776"/>
    </source>
</evidence>
<dbReference type="RefSeq" id="WP_147236488.1">
    <property type="nucleotide sequence ID" value="NZ_JAZHFZ010000045.1"/>
</dbReference>
<dbReference type="EMBL" id="JAZHGA010000032">
    <property type="protein sequence ID" value="MEM5344322.1"/>
    <property type="molecule type" value="Genomic_DNA"/>
</dbReference>
<dbReference type="Proteomes" id="UP000321776">
    <property type="component" value="Unassembled WGS sequence"/>
</dbReference>
<reference evidence="2 3" key="1">
    <citation type="journal article" date="2018" name="Int. J. Syst. Evol. Microbiol.">
        <title>Paraburkholderia azotifigens sp. nov., a nitrogen-fixing bacterium isolated from paddy soil.</title>
        <authorList>
            <person name="Choi G.M."/>
            <person name="Im W.T."/>
        </authorList>
    </citation>
    <scope>NUCLEOTIDE SEQUENCE [LARGE SCALE GENOMIC DNA]</scope>
    <source>
        <strain evidence="2 3">NF 2-5-3</strain>
    </source>
</reference>
<protein>
    <submittedName>
        <fullName evidence="2">Uncharacterized protein</fullName>
    </submittedName>
</protein>
<keyword evidence="4" id="KW-1185">Reference proteome</keyword>
<comment type="caution">
    <text evidence="2">The sequence shown here is derived from an EMBL/GenBank/DDBJ whole genome shotgun (WGS) entry which is preliminary data.</text>
</comment>
<dbReference type="AlphaFoldDB" id="A0A5C6VGF4"/>
<dbReference type="Proteomes" id="UP001481677">
    <property type="component" value="Unassembled WGS sequence"/>
</dbReference>
<proteinExistence type="predicted"/>
<sequence length="156" mass="17003">MNWLTEYFAQETRTLNLSLWAYPPAVMGPDGPIVQSAALYAPYPGIELTFSPAGKVRHGDRTYELPARYDSTGAMKATATAAPKDDANFFREVSIFAPSHLNGEAVIVINHAFSFAPQFAADGTPGFVGLAAPDSDDYFRTGQMKLPWMFAGYLSI</sequence>
<reference evidence="1 4" key="3">
    <citation type="submission" date="2024-01" db="EMBL/GenBank/DDBJ databases">
        <title>The diversity of rhizobia nodulating Mimosa spp. in eleven states of Brazil covering several biomes is determined by host plant, location, and edaphic factors.</title>
        <authorList>
            <person name="Rouws L."/>
            <person name="Barauna A."/>
            <person name="Beukes C."/>
            <person name="De Faria S.M."/>
            <person name="Gross E."/>
            <person name="Dos Reis Junior F.B."/>
            <person name="Simon M."/>
            <person name="Maluk M."/>
            <person name="Odee D.W."/>
            <person name="Kenicer G."/>
            <person name="Young J.P.W."/>
            <person name="Reis V.M."/>
            <person name="Zilli J."/>
            <person name="James E.K."/>
        </authorList>
    </citation>
    <scope>NUCLEOTIDE SEQUENCE [LARGE SCALE GENOMIC DNA]</scope>
    <source>
        <strain evidence="1 4">JPY530</strain>
    </source>
</reference>
<gene>
    <name evidence="2" type="ORF">FRZ40_29750</name>
    <name evidence="1" type="ORF">V4C56_32450</name>
</gene>
<reference evidence="2" key="2">
    <citation type="submission" date="2019-08" db="EMBL/GenBank/DDBJ databases">
        <authorList>
            <person name="Im W.-T."/>
        </authorList>
    </citation>
    <scope>NUCLEOTIDE SEQUENCE</scope>
    <source>
        <strain evidence="2">NF 2-5-3</strain>
    </source>
</reference>
<accession>A0A5C6VGF4</accession>
<dbReference type="EMBL" id="VOQS01000003">
    <property type="protein sequence ID" value="TXC84462.1"/>
    <property type="molecule type" value="Genomic_DNA"/>
</dbReference>
<evidence type="ECO:0000313" key="4">
    <source>
        <dbReference type="Proteomes" id="UP001481677"/>
    </source>
</evidence>